<name>A0A1B2IDF8_9CAUD</name>
<dbReference type="EMBL" id="KX397368">
    <property type="protein sequence ID" value="ANZ49245.1"/>
    <property type="molecule type" value="Genomic_DNA"/>
</dbReference>
<dbReference type="Gene3D" id="2.60.40.10">
    <property type="entry name" value="Immunoglobulins"/>
    <property type="match status" value="1"/>
</dbReference>
<protein>
    <submittedName>
        <fullName evidence="1">Putative virion structural protein</fullName>
    </submittedName>
</protein>
<sequence length="300" mass="32552">MGITINWDDQTDQALDAIEVYRSTSPIDINNPGTPIATLAGTARSYEDTAVKVGNTYYYCVAVKKGENRSFGAVQTQGYYANLGPGPQRLLRGDWVRGYFGEMSPADWVTPADVANKIKDALKSTTGITFTTSTGSIWFKFIYKGKILFIPNLNLLNSSNWTTGYNAGFIFGTDDFGNSPTGVPGAVNQRCVIEIAGLQYIARAIRLSEKPTTQYLTDQLDFNDSEWKSTYARLRADGLAITDPTVQPRVNDLSSLNSTGSAHMADANNSAAVISSAPETLGKTPKTSGIGWMVVLELLQ</sequence>
<accession>A0A1B2IDF8</accession>
<dbReference type="KEGG" id="vg:29069285"/>
<dbReference type="OrthoDB" id="10980at10239"/>
<gene>
    <name evidence="1" type="ORF">HUXLEY_163</name>
</gene>
<evidence type="ECO:0000313" key="1">
    <source>
        <dbReference type="EMBL" id="ANZ49245.1"/>
    </source>
</evidence>
<dbReference type="RefSeq" id="YP_009293131.1">
    <property type="nucleotide sequence ID" value="NC_031127.1"/>
</dbReference>
<dbReference type="GeneID" id="29069285"/>
<proteinExistence type="predicted"/>
<dbReference type="InterPro" id="IPR013783">
    <property type="entry name" value="Ig-like_fold"/>
</dbReference>
<reference evidence="2" key="1">
    <citation type="submission" date="2016-06" db="EMBL/GenBank/DDBJ databases">
        <authorList>
            <person name="Berg J.A."/>
            <person name="Grossarth S.E."/>
            <person name="Jarvis T.M."/>
            <person name="Merrill B.D."/>
            <person name="Breakwell D.P."/>
            <person name="Hope S."/>
            <person name="Grose J.H."/>
        </authorList>
    </citation>
    <scope>NUCLEOTIDE SEQUENCE [LARGE SCALE GENOMIC DNA]</scope>
</reference>
<dbReference type="Proteomes" id="UP000203302">
    <property type="component" value="Segment"/>
</dbReference>
<organism evidence="1 2">
    <name type="scientific">Erwinia phage vB_EamM_Huxley</name>
    <dbReference type="NCBI Taxonomy" id="1883373"/>
    <lineage>
        <taxon>Viruses</taxon>
        <taxon>Duplodnaviria</taxon>
        <taxon>Heunggongvirae</taxon>
        <taxon>Uroviricota</taxon>
        <taxon>Caudoviricetes</taxon>
        <taxon>Chimalliviridae</taxon>
        <taxon>Machinavirus</taxon>
        <taxon>Machinavirus machina</taxon>
    </lineage>
</organism>
<evidence type="ECO:0000313" key="2">
    <source>
        <dbReference type="Proteomes" id="UP000203302"/>
    </source>
</evidence>